<evidence type="ECO:0000313" key="3">
    <source>
        <dbReference type="Proteomes" id="UP000242008"/>
    </source>
</evidence>
<keyword evidence="1" id="KW-0812">Transmembrane</keyword>
<comment type="caution">
    <text evidence="2">The sequence shown here is derived from an EMBL/GenBank/DDBJ whole genome shotgun (WGS) entry which is preliminary data.</text>
</comment>
<dbReference type="EMBL" id="PZAO01000028">
    <property type="protein sequence ID" value="PTG68519.1"/>
    <property type="molecule type" value="Genomic_DNA"/>
</dbReference>
<name>A0ABX5I602_STACR</name>
<proteinExistence type="predicted"/>
<sequence>MSTWILVSTIVVCTLMEYFFHRRFSNKHIDRLCTFAFMAIVIVLIVSAARFDGLQGLSSVLAILIVNTMHEIRRINLTKEDK</sequence>
<evidence type="ECO:0000256" key="1">
    <source>
        <dbReference type="SAM" id="Phobius"/>
    </source>
</evidence>
<keyword evidence="1" id="KW-1133">Transmembrane helix</keyword>
<gene>
    <name evidence="2" type="ORF">BU676_10020</name>
</gene>
<dbReference type="Proteomes" id="UP000242008">
    <property type="component" value="Unassembled WGS sequence"/>
</dbReference>
<organism evidence="2 3">
    <name type="scientific">Staphylococcus chromogenes</name>
    <name type="common">Staphylococcus hyicus subsp. chromogenes</name>
    <dbReference type="NCBI Taxonomy" id="46126"/>
    <lineage>
        <taxon>Bacteria</taxon>
        <taxon>Bacillati</taxon>
        <taxon>Bacillota</taxon>
        <taxon>Bacilli</taxon>
        <taxon>Bacillales</taxon>
        <taxon>Staphylococcaceae</taxon>
        <taxon>Staphylococcus</taxon>
    </lineage>
</organism>
<keyword evidence="1" id="KW-0472">Membrane</keyword>
<protein>
    <recommendedName>
        <fullName evidence="4">Holin</fullName>
    </recommendedName>
</protein>
<evidence type="ECO:0000313" key="2">
    <source>
        <dbReference type="EMBL" id="PTG68519.1"/>
    </source>
</evidence>
<feature type="transmembrane region" description="Helical" evidence="1">
    <location>
        <begin position="32"/>
        <end position="49"/>
    </location>
</feature>
<accession>A0ABX5I602</accession>
<evidence type="ECO:0008006" key="4">
    <source>
        <dbReference type="Google" id="ProtNLM"/>
    </source>
</evidence>
<keyword evidence="3" id="KW-1185">Reference proteome</keyword>
<reference evidence="2 3" key="1">
    <citation type="journal article" date="2016" name="Front. Microbiol.">
        <title>Comprehensive Phylogenetic Analysis of Bovine Non-aureus Staphylococci Species Based on Whole-Genome Sequencing.</title>
        <authorList>
            <person name="Naushad S."/>
            <person name="Barkema H.W."/>
            <person name="Luby C."/>
            <person name="Condas L.A."/>
            <person name="Nobrega D.B."/>
            <person name="Carson D.A."/>
            <person name="De Buck J."/>
        </authorList>
    </citation>
    <scope>NUCLEOTIDE SEQUENCE [LARGE SCALE GENOMIC DNA]</scope>
    <source>
        <strain evidence="2 3">SNUC 1363</strain>
    </source>
</reference>
<dbReference type="RefSeq" id="WP_107363728.1">
    <property type="nucleotide sequence ID" value="NZ_JAHSUN010000009.1"/>
</dbReference>
<feature type="transmembrane region" description="Helical" evidence="1">
    <location>
        <begin position="5"/>
        <end position="20"/>
    </location>
</feature>